<protein>
    <submittedName>
        <fullName evidence="2">Uncharacterized protein</fullName>
    </submittedName>
</protein>
<proteinExistence type="predicted"/>
<evidence type="ECO:0000313" key="2">
    <source>
        <dbReference type="EMBL" id="PPS00325.1"/>
    </source>
</evidence>
<organism evidence="2 3">
    <name type="scientific">Gossypium barbadense</name>
    <name type="common">Sea Island cotton</name>
    <name type="synonym">Hibiscus barbadensis</name>
    <dbReference type="NCBI Taxonomy" id="3634"/>
    <lineage>
        <taxon>Eukaryota</taxon>
        <taxon>Viridiplantae</taxon>
        <taxon>Streptophyta</taxon>
        <taxon>Embryophyta</taxon>
        <taxon>Tracheophyta</taxon>
        <taxon>Spermatophyta</taxon>
        <taxon>Magnoliopsida</taxon>
        <taxon>eudicotyledons</taxon>
        <taxon>Gunneridae</taxon>
        <taxon>Pentapetalae</taxon>
        <taxon>rosids</taxon>
        <taxon>malvids</taxon>
        <taxon>Malvales</taxon>
        <taxon>Malvaceae</taxon>
        <taxon>Malvoideae</taxon>
        <taxon>Gossypium</taxon>
    </lineage>
</organism>
<name>A0A2P5XAH1_GOSBA</name>
<dbReference type="EMBL" id="KZ665317">
    <property type="protein sequence ID" value="PPS00325.1"/>
    <property type="molecule type" value="Genomic_DNA"/>
</dbReference>
<gene>
    <name evidence="2" type="ORF">GOBAR_AA20339</name>
</gene>
<sequence>MQNFEEMLSKFISVSETHFQNIETEPSQTKTIATASYYHKKNKDVYEERRLRIEELDEWREHKPRTHDKPKLHQNNPDTFPNQLKVGDKVLLDIVDLHIVTTTPNEEIPLMVLSIFPFGTMEVSHPKFVTFKHTRPETRVCLKPWPNRGRDTIVRDDHVEARHDFPKTQSVINPHSRARRLRSHPQREVGDWVLHRYELQRKFSTHSLNFHKLRTRSYFKYYAHDPSPQALAPLSSTYNPSRSKALALPSSLRYLHAILAHTLIGRRESIGIVNTHDAYYLWCMANAHGIMTMLHMRMIERRRGTDPPQYRLSHAIDEEDLEDIPDDVCPQHEEPFTAPPREQPVHAAASFAHLSD</sequence>
<accession>A0A2P5XAH1</accession>
<dbReference type="Proteomes" id="UP000239757">
    <property type="component" value="Unassembled WGS sequence"/>
</dbReference>
<evidence type="ECO:0000313" key="3">
    <source>
        <dbReference type="Proteomes" id="UP000239757"/>
    </source>
</evidence>
<feature type="region of interest" description="Disordered" evidence="1">
    <location>
        <begin position="321"/>
        <end position="356"/>
    </location>
</feature>
<dbReference type="AlphaFoldDB" id="A0A2P5XAH1"/>
<evidence type="ECO:0000256" key="1">
    <source>
        <dbReference type="SAM" id="MobiDB-lite"/>
    </source>
</evidence>
<reference evidence="2 3" key="1">
    <citation type="submission" date="2015-01" db="EMBL/GenBank/DDBJ databases">
        <title>Genome of allotetraploid Gossypium barbadense reveals genomic plasticity and fiber elongation in cotton evolution.</title>
        <authorList>
            <person name="Chen X."/>
            <person name="Liu X."/>
            <person name="Zhao B."/>
            <person name="Zheng H."/>
            <person name="Hu Y."/>
            <person name="Lu G."/>
            <person name="Yang C."/>
            <person name="Chen J."/>
            <person name="Shan C."/>
            <person name="Zhang L."/>
            <person name="Zhou Y."/>
            <person name="Wang L."/>
            <person name="Guo W."/>
            <person name="Bai Y."/>
            <person name="Ruan J."/>
            <person name="Shangguan X."/>
            <person name="Mao Y."/>
            <person name="Jiang J."/>
            <person name="Zhu Y."/>
            <person name="Lei J."/>
            <person name="Kang H."/>
            <person name="Chen S."/>
            <person name="He X."/>
            <person name="Wang R."/>
            <person name="Wang Y."/>
            <person name="Chen J."/>
            <person name="Wang L."/>
            <person name="Yu S."/>
            <person name="Wang B."/>
            <person name="Wei J."/>
            <person name="Song S."/>
            <person name="Lu X."/>
            <person name="Gao Z."/>
            <person name="Gu W."/>
            <person name="Deng X."/>
            <person name="Ma D."/>
            <person name="Wang S."/>
            <person name="Liang W."/>
            <person name="Fang L."/>
            <person name="Cai C."/>
            <person name="Zhu X."/>
            <person name="Zhou B."/>
            <person name="Zhang Y."/>
            <person name="Chen Z."/>
            <person name="Xu S."/>
            <person name="Zhu R."/>
            <person name="Wang S."/>
            <person name="Zhang T."/>
            <person name="Zhao G."/>
        </authorList>
    </citation>
    <scope>NUCLEOTIDE SEQUENCE [LARGE SCALE GENOMIC DNA]</scope>
    <source>
        <strain evidence="3">cv. Xinhai21</strain>
        <tissue evidence="2">Leaf</tissue>
    </source>
</reference>